<evidence type="ECO:0000259" key="2">
    <source>
        <dbReference type="Pfam" id="PF19327"/>
    </source>
</evidence>
<dbReference type="Pfam" id="PF19327">
    <property type="entry name" value="Ap4A_phos_N"/>
    <property type="match status" value="1"/>
</dbReference>
<feature type="domain" description="Ap4A phosphorylase 1/2 N-terminal" evidence="2">
    <location>
        <begin position="9"/>
        <end position="175"/>
    </location>
</feature>
<reference evidence="3" key="1">
    <citation type="submission" date="2020-01" db="EMBL/GenBank/DDBJ databases">
        <authorList>
            <consortium name="DOE Joint Genome Institute"/>
            <person name="Haridas S."/>
            <person name="Albert R."/>
            <person name="Binder M."/>
            <person name="Bloem J."/>
            <person name="Labutti K."/>
            <person name="Salamov A."/>
            <person name="Andreopoulos B."/>
            <person name="Baker S.E."/>
            <person name="Barry K."/>
            <person name="Bills G."/>
            <person name="Bluhm B.H."/>
            <person name="Cannon C."/>
            <person name="Castanera R."/>
            <person name="Culley D.E."/>
            <person name="Daum C."/>
            <person name="Ezra D."/>
            <person name="Gonzalez J.B."/>
            <person name="Henrissat B."/>
            <person name="Kuo A."/>
            <person name="Liang C."/>
            <person name="Lipzen A."/>
            <person name="Lutzoni F."/>
            <person name="Magnuson J."/>
            <person name="Mondo S."/>
            <person name="Nolan M."/>
            <person name="Ohm R."/>
            <person name="Pangilinan J."/>
            <person name="Park H.-J."/>
            <person name="Ramirez L."/>
            <person name="Alfaro M."/>
            <person name="Sun H."/>
            <person name="Tritt A."/>
            <person name="Yoshinaga Y."/>
            <person name="Zwiers L.-H."/>
            <person name="Turgeon B.G."/>
            <person name="Goodwin S.B."/>
            <person name="Spatafora J.W."/>
            <person name="Crous P.W."/>
            <person name="Grigoriev I.V."/>
        </authorList>
    </citation>
    <scope>NUCLEOTIDE SEQUENCE</scope>
    <source>
        <strain evidence="3">IPT5</strain>
    </source>
</reference>
<dbReference type="InterPro" id="IPR009163">
    <property type="entry name" value="Ap4A_phos1/2"/>
</dbReference>
<dbReference type="Gene3D" id="3.30.428.70">
    <property type="match status" value="1"/>
</dbReference>
<dbReference type="PANTHER" id="PTHR38420">
    <property type="entry name" value="AP-4-A PHOSPHORYLASE II"/>
    <property type="match status" value="1"/>
</dbReference>
<dbReference type="Pfam" id="PF09830">
    <property type="entry name" value="ATP_transf"/>
    <property type="match status" value="1"/>
</dbReference>
<organism evidence="3 4">
    <name type="scientific">Plenodomus tracheiphilus IPT5</name>
    <dbReference type="NCBI Taxonomy" id="1408161"/>
    <lineage>
        <taxon>Eukaryota</taxon>
        <taxon>Fungi</taxon>
        <taxon>Dikarya</taxon>
        <taxon>Ascomycota</taxon>
        <taxon>Pezizomycotina</taxon>
        <taxon>Dothideomycetes</taxon>
        <taxon>Pleosporomycetidae</taxon>
        <taxon>Pleosporales</taxon>
        <taxon>Pleosporineae</taxon>
        <taxon>Leptosphaeriaceae</taxon>
        <taxon>Plenodomus</taxon>
    </lineage>
</organism>
<sequence>MLLGLSQGLPSLVEAKFIAAKASASLLFSPTEVAIIRTSAGIPFQLRYCPTLAKKPIPNQGDSTPQQKIDPFENPPAALHVADVPVTHPTHLLVLNKFPIIAEHFILATKPNKKQTHLLEQDDLEATYACLKAWRDESGSKQKRLFAFFNSGEHSGASQPHRHLQFLPLERMREKEKDAAGSWGLLVDEILSAPTADLQGGDDGLFQHPELPFVHFAHTFGSEPSGAQLLRTYTSLYSAAQAAIHGFIASDPERLASHSTEGGDSSFSYNLAMTTSGMVILPRRCEGTMLRHEDGNEAGFVALNGTALGGTMMVKHRVEWDLLRKRPELLDYILSQIGLPRESASPRPHV</sequence>
<dbReference type="EMBL" id="MU006288">
    <property type="protein sequence ID" value="KAF2856996.1"/>
    <property type="molecule type" value="Genomic_DNA"/>
</dbReference>
<dbReference type="Proteomes" id="UP000799423">
    <property type="component" value="Unassembled WGS sequence"/>
</dbReference>
<protein>
    <submittedName>
        <fullName evidence="3">Ap4A phosphorylase-like protein II</fullName>
    </submittedName>
</protein>
<keyword evidence="4" id="KW-1185">Reference proteome</keyword>
<proteinExistence type="predicted"/>
<dbReference type="OrthoDB" id="10267950at2759"/>
<dbReference type="GO" id="GO:0003877">
    <property type="term" value="F:ATP:ADP adenylyltransferase activity"/>
    <property type="evidence" value="ECO:0007669"/>
    <property type="project" value="InterPro"/>
</dbReference>
<dbReference type="InterPro" id="IPR019200">
    <property type="entry name" value="ATP_adenylylTrfase_C"/>
</dbReference>
<accession>A0A6A7BNJ4</accession>
<evidence type="ECO:0000259" key="1">
    <source>
        <dbReference type="Pfam" id="PF09830"/>
    </source>
</evidence>
<dbReference type="GO" id="GO:0009117">
    <property type="term" value="P:nucleotide metabolic process"/>
    <property type="evidence" value="ECO:0007669"/>
    <property type="project" value="InterPro"/>
</dbReference>
<name>A0A6A7BNJ4_9PLEO</name>
<dbReference type="InterPro" id="IPR036265">
    <property type="entry name" value="HIT-like_sf"/>
</dbReference>
<evidence type="ECO:0000313" key="4">
    <source>
        <dbReference type="Proteomes" id="UP000799423"/>
    </source>
</evidence>
<gene>
    <name evidence="3" type="ORF">T440DRAFT_463200</name>
</gene>
<dbReference type="GO" id="GO:0005524">
    <property type="term" value="F:ATP binding"/>
    <property type="evidence" value="ECO:0007669"/>
    <property type="project" value="InterPro"/>
</dbReference>
<evidence type="ECO:0000313" key="3">
    <source>
        <dbReference type="EMBL" id="KAF2856996.1"/>
    </source>
</evidence>
<dbReference type="InterPro" id="IPR043171">
    <property type="entry name" value="Ap4A_phos1/2-like"/>
</dbReference>
<feature type="domain" description="ATP adenylyltransferase C-terminal" evidence="1">
    <location>
        <begin position="209"/>
        <end position="340"/>
    </location>
</feature>
<dbReference type="AlphaFoldDB" id="A0A6A7BNJ4"/>
<dbReference type="InterPro" id="IPR045759">
    <property type="entry name" value="Ap4A_phos1/2_N"/>
</dbReference>
<dbReference type="PANTHER" id="PTHR38420:SF3">
    <property type="entry name" value="5',5'''-P-1,P-4-TETRAPHOSPHATE PHOSPHORYLASE 2"/>
    <property type="match status" value="1"/>
</dbReference>
<dbReference type="SUPFAM" id="SSF54197">
    <property type="entry name" value="HIT-like"/>
    <property type="match status" value="1"/>
</dbReference>